<reference evidence="2" key="1">
    <citation type="submission" date="2014-09" db="EMBL/GenBank/DDBJ databases">
        <authorList>
            <person name="Probst J Alexander"/>
        </authorList>
    </citation>
    <scope>NUCLEOTIDE SEQUENCE</scope>
</reference>
<keyword evidence="1" id="KW-1133">Transmembrane helix</keyword>
<accession>A0A098ECL3</accession>
<feature type="transmembrane region" description="Helical" evidence="1">
    <location>
        <begin position="27"/>
        <end position="48"/>
    </location>
</feature>
<keyword evidence="1" id="KW-0812">Transmembrane</keyword>
<keyword evidence="1" id="KW-0472">Membrane</keyword>
<dbReference type="AlphaFoldDB" id="A0A098ECL3"/>
<gene>
    <name evidence="2" type="ORF">MSIBF_A2680027</name>
</gene>
<dbReference type="EMBL" id="CCXY01000188">
    <property type="protein sequence ID" value="CEG12755.1"/>
    <property type="molecule type" value="Genomic_DNA"/>
</dbReference>
<protein>
    <submittedName>
        <fullName evidence="2">Uncharacterized protein</fullName>
    </submittedName>
</protein>
<organism evidence="2">
    <name type="scientific">groundwater metagenome</name>
    <dbReference type="NCBI Taxonomy" id="717931"/>
    <lineage>
        <taxon>unclassified sequences</taxon>
        <taxon>metagenomes</taxon>
        <taxon>ecological metagenomes</taxon>
    </lineage>
</organism>
<proteinExistence type="predicted"/>
<sequence>MDSLYYLKYHYIFITTKKQMKEKRRKYMIRIIAAILLIVWYVIFAVPFEYKVNHAYCENSTDTYVEYYIGEESYNDTEKYNKTEGNYSEGTKIYM</sequence>
<evidence type="ECO:0000256" key="1">
    <source>
        <dbReference type="SAM" id="Phobius"/>
    </source>
</evidence>
<name>A0A098ECL3_9ZZZZ</name>
<evidence type="ECO:0000313" key="2">
    <source>
        <dbReference type="EMBL" id="CEG12755.1"/>
    </source>
</evidence>